<organism evidence="7 8">
    <name type="scientific">Sulfitobacter sediminilitoris</name>
    <dbReference type="NCBI Taxonomy" id="2698830"/>
    <lineage>
        <taxon>Bacteria</taxon>
        <taxon>Pseudomonadati</taxon>
        <taxon>Pseudomonadota</taxon>
        <taxon>Alphaproteobacteria</taxon>
        <taxon>Rhodobacterales</taxon>
        <taxon>Roseobacteraceae</taxon>
        <taxon>Sulfitobacter</taxon>
    </lineage>
</organism>
<keyword evidence="2 6" id="KW-0808">Transferase</keyword>
<evidence type="ECO:0000313" key="8">
    <source>
        <dbReference type="Proteomes" id="UP000468591"/>
    </source>
</evidence>
<comment type="similarity">
    <text evidence="5 6">Belongs to the autoinducer synthase family.</text>
</comment>
<comment type="caution">
    <text evidence="7">The sequence shown here is derived from an EMBL/GenBank/DDBJ whole genome shotgun (WGS) entry which is preliminary data.</text>
</comment>
<sequence>MLRYLYADQLHRHPLLARQMFRDRADQFKTRLGWAVEVDSNGEERDCYDAMNPLYVIWENVDGSHGGSMRFLPTTGPVMVNDHFGHLIQGPVRSPLIWECTRFCLKRRAGAHVAAALMLGGGEIMQGFGVKHFVGVFDARMVRIYRMIGSSPEVLGSSGTGRDQISVGLWDFSPEAQSQVAARAGVTPEQSRFWFDQAMGGLRHHPGAKTA</sequence>
<accession>A0A6P0CCN0</accession>
<dbReference type="PANTHER" id="PTHR39322:SF1">
    <property type="entry name" value="ISOVALERYL-HOMOSERINE LACTONE SYNTHASE"/>
    <property type="match status" value="1"/>
</dbReference>
<dbReference type="EMBL" id="JAABNT010000011">
    <property type="protein sequence ID" value="NEK23959.1"/>
    <property type="molecule type" value="Genomic_DNA"/>
</dbReference>
<dbReference type="Gene3D" id="3.40.630.30">
    <property type="match status" value="1"/>
</dbReference>
<dbReference type="SUPFAM" id="SSF55729">
    <property type="entry name" value="Acyl-CoA N-acyltransferases (Nat)"/>
    <property type="match status" value="1"/>
</dbReference>
<evidence type="ECO:0000313" key="7">
    <source>
        <dbReference type="EMBL" id="NEK23959.1"/>
    </source>
</evidence>
<dbReference type="EC" id="2.3.1.184" evidence="6"/>
<evidence type="ECO:0000256" key="4">
    <source>
        <dbReference type="ARBA" id="ARBA00022929"/>
    </source>
</evidence>
<name>A0A6P0CCN0_9RHOB</name>
<keyword evidence="1 5" id="KW-0673">Quorum sensing</keyword>
<evidence type="ECO:0000256" key="3">
    <source>
        <dbReference type="ARBA" id="ARBA00022691"/>
    </source>
</evidence>
<dbReference type="GO" id="GO:0009372">
    <property type="term" value="P:quorum sensing"/>
    <property type="evidence" value="ECO:0007669"/>
    <property type="project" value="UniProtKB-UniRule"/>
</dbReference>
<evidence type="ECO:0000256" key="5">
    <source>
        <dbReference type="PROSITE-ProRule" id="PRU00533"/>
    </source>
</evidence>
<dbReference type="InterPro" id="IPR001690">
    <property type="entry name" value="Autoind_synthase"/>
</dbReference>
<dbReference type="GO" id="GO:0061579">
    <property type="term" value="F:N-acyl homoserine lactone synthase activity"/>
    <property type="evidence" value="ECO:0007669"/>
    <property type="project" value="UniProtKB-UniRule"/>
</dbReference>
<dbReference type="Proteomes" id="UP000468591">
    <property type="component" value="Unassembled WGS sequence"/>
</dbReference>
<dbReference type="PROSITE" id="PS51187">
    <property type="entry name" value="AUTOINDUCER_SYNTH_2"/>
    <property type="match status" value="1"/>
</dbReference>
<evidence type="ECO:0000256" key="1">
    <source>
        <dbReference type="ARBA" id="ARBA00022654"/>
    </source>
</evidence>
<dbReference type="PRINTS" id="PR01549">
    <property type="entry name" value="AUTOINDCRSYN"/>
</dbReference>
<dbReference type="InterPro" id="IPR016181">
    <property type="entry name" value="Acyl_CoA_acyltransferase"/>
</dbReference>
<dbReference type="Pfam" id="PF00765">
    <property type="entry name" value="Autoind_synth"/>
    <property type="match status" value="1"/>
</dbReference>
<protein>
    <recommendedName>
        <fullName evidence="6">Acyl-homoserine-lactone synthase</fullName>
        <ecNumber evidence="6">2.3.1.184</ecNumber>
    </recommendedName>
    <alternativeName>
        <fullName evidence="6">Autoinducer synthesis protein</fullName>
    </alternativeName>
</protein>
<dbReference type="RefSeq" id="WP_164354885.1">
    <property type="nucleotide sequence ID" value="NZ_JAABNT010000011.1"/>
</dbReference>
<comment type="catalytic activity">
    <reaction evidence="6">
        <text>a fatty acyl-[ACP] + S-adenosyl-L-methionine = an N-acyl-L-homoserine lactone + S-methyl-5'-thioadenosine + holo-[ACP] + H(+)</text>
        <dbReference type="Rhea" id="RHEA:10096"/>
        <dbReference type="Rhea" id="RHEA-COMP:9685"/>
        <dbReference type="Rhea" id="RHEA-COMP:14125"/>
        <dbReference type="ChEBI" id="CHEBI:15378"/>
        <dbReference type="ChEBI" id="CHEBI:17509"/>
        <dbReference type="ChEBI" id="CHEBI:55474"/>
        <dbReference type="ChEBI" id="CHEBI:59789"/>
        <dbReference type="ChEBI" id="CHEBI:64479"/>
        <dbReference type="ChEBI" id="CHEBI:138651"/>
        <dbReference type="EC" id="2.3.1.184"/>
    </reaction>
</comment>
<keyword evidence="4 5" id="KW-0071">Autoinducer synthesis</keyword>
<proteinExistence type="inferred from homology"/>
<reference evidence="7 8" key="1">
    <citation type="submission" date="2020-01" db="EMBL/GenBank/DDBJ databases">
        <title>Sulfitobacter sediminilitoris sp. nov., isolated from a tidal flat.</title>
        <authorList>
            <person name="Park S."/>
            <person name="Yoon J.-H."/>
        </authorList>
    </citation>
    <scope>NUCLEOTIDE SEQUENCE [LARGE SCALE GENOMIC DNA]</scope>
    <source>
        <strain evidence="7 8">JBTF-M27</strain>
    </source>
</reference>
<keyword evidence="3 6" id="KW-0949">S-adenosyl-L-methionine</keyword>
<evidence type="ECO:0000256" key="6">
    <source>
        <dbReference type="RuleBase" id="RU361135"/>
    </source>
</evidence>
<evidence type="ECO:0000256" key="2">
    <source>
        <dbReference type="ARBA" id="ARBA00022679"/>
    </source>
</evidence>
<dbReference type="AlphaFoldDB" id="A0A6P0CCN0"/>
<keyword evidence="8" id="KW-1185">Reference proteome</keyword>
<dbReference type="PANTHER" id="PTHR39322">
    <property type="entry name" value="ACYL-HOMOSERINE-LACTONE SYNTHASE"/>
    <property type="match status" value="1"/>
</dbReference>
<dbReference type="GO" id="GO:0007165">
    <property type="term" value="P:signal transduction"/>
    <property type="evidence" value="ECO:0007669"/>
    <property type="project" value="TreeGrafter"/>
</dbReference>
<gene>
    <name evidence="7" type="ORF">GV827_16330</name>
</gene>